<evidence type="ECO:0000256" key="7">
    <source>
        <dbReference type="ARBA" id="ARBA00031423"/>
    </source>
</evidence>
<keyword evidence="4 9" id="KW-0328">Glycosyltransferase</keyword>
<dbReference type="PANTHER" id="PTHR32438">
    <property type="entry name" value="4-ALPHA-GLUCANOTRANSFERASE DPE1, CHLOROPLASTIC/AMYLOPLASTIC"/>
    <property type="match status" value="1"/>
</dbReference>
<dbReference type="GO" id="GO:0005975">
    <property type="term" value="P:carbohydrate metabolic process"/>
    <property type="evidence" value="ECO:0007669"/>
    <property type="project" value="InterPro"/>
</dbReference>
<protein>
    <recommendedName>
        <fullName evidence="3 9">4-alpha-glucanotransferase</fullName>
        <ecNumber evidence="3 9">2.4.1.25</ecNumber>
    </recommendedName>
    <alternativeName>
        <fullName evidence="7 9">Amylomaltase</fullName>
    </alternativeName>
    <alternativeName>
        <fullName evidence="8 9">Disproportionating enzyme</fullName>
    </alternativeName>
</protein>
<dbReference type="NCBIfam" id="TIGR00217">
    <property type="entry name" value="malQ"/>
    <property type="match status" value="1"/>
</dbReference>
<dbReference type="EMBL" id="BFEA01000361">
    <property type="protein sequence ID" value="GBG80948.1"/>
    <property type="molecule type" value="Genomic_DNA"/>
</dbReference>
<dbReference type="STRING" id="69332.A0A388LF69"/>
<name>A0A388LF69_CHABU</name>
<feature type="compositionally biased region" description="Low complexity" evidence="10">
    <location>
        <begin position="132"/>
        <end position="153"/>
    </location>
</feature>
<evidence type="ECO:0000256" key="9">
    <source>
        <dbReference type="RuleBase" id="RU361207"/>
    </source>
</evidence>
<evidence type="ECO:0000256" key="10">
    <source>
        <dbReference type="SAM" id="MobiDB-lite"/>
    </source>
</evidence>
<keyword evidence="6 9" id="KW-0119">Carbohydrate metabolism</keyword>
<comment type="similarity">
    <text evidence="2 9">Belongs to the disproportionating enzyme family.</text>
</comment>
<dbReference type="EC" id="2.4.1.25" evidence="3 9"/>
<evidence type="ECO:0000256" key="5">
    <source>
        <dbReference type="ARBA" id="ARBA00022679"/>
    </source>
</evidence>
<keyword evidence="5 9" id="KW-0808">Transferase</keyword>
<sequence length="864" mass="93487">MASISCVAGICHSVTNCAAVEPRATVGSTEANLRGKIAHVSGRHWFSSTSCVASARADVDYHVAVHAIRSSFPPSVSCSRYRHPSRLIGACFPPIGGRRVAGKVCVVADELRAGTAAADVLDLRSHHRLTQSSSSSSSSSSLSPSSSSSPSPSLSTSSLLLSSSLSCASSPPAAARLPAVGIGRGLSVQGALALPIRGGGGGGGGGGGIWEGVVIRSQPSLLTSRSRLGVSCSFKTVAMAIATDAPAPAEKEEEEEEVHAARENAETRRAKLSPGDALGPEYTQGSNFYNNDDRRAGVLLHPTSLPGPHGAGDFGPGAFAFLDWLKSTGCSIWQILPLVPPGRKSGEDGSPYAGQDANCGNTLLISLEKLVEYGLLEESELPPPVPVKRIDFEALAALKDPLIEKAATRLLLSDGALKDEYETFRASPNVSGWLEDAALFAAIDDVLNMQFWWDWPAELRDGEPAALDEIRTTKKEFIDRFCVQQFLFQKQWDEVHRYANEAGISVMGDMPIYVGGHSADVWAHRYLFTLDPETGAPVFVSGVPPDAFSATGQRWGSPLYDWAAMAEDNYSWWIQRMRRAFELYDEYRIDHFRAFAGYWKIPAEEETAMGGTWRMGPGIDFFNVVRSTLGDFKIVAEDLGVITKDVVDLRKAINAPGMSVLQFAFGGGPKNPHLPHNHETNQAVYPGTHDNDTVLGWYKRVEDWEREKASRYLHFDEKEDDVSWAFIRATLESVAQIAIIPMQDVMRLDNSARMNMPGVKTGNWGWRMGEVDVLQRTLCDEAKMFKDLVNMYNRLPLNHPAAKEEDKGKEEEEAGTADGSEKEKIDDSSAAAAAAAAEDDEGQRPILHADVLSGASEKSATSSG</sequence>
<reference evidence="11 12" key="1">
    <citation type="journal article" date="2018" name="Cell">
        <title>The Chara Genome: Secondary Complexity and Implications for Plant Terrestrialization.</title>
        <authorList>
            <person name="Nishiyama T."/>
            <person name="Sakayama H."/>
            <person name="Vries J.D."/>
            <person name="Buschmann H."/>
            <person name="Saint-Marcoux D."/>
            <person name="Ullrich K.K."/>
            <person name="Haas F.B."/>
            <person name="Vanderstraeten L."/>
            <person name="Becker D."/>
            <person name="Lang D."/>
            <person name="Vosolsobe S."/>
            <person name="Rombauts S."/>
            <person name="Wilhelmsson P.K.I."/>
            <person name="Janitza P."/>
            <person name="Kern R."/>
            <person name="Heyl A."/>
            <person name="Rumpler F."/>
            <person name="Villalobos L.I.A.C."/>
            <person name="Clay J.M."/>
            <person name="Skokan R."/>
            <person name="Toyoda A."/>
            <person name="Suzuki Y."/>
            <person name="Kagoshima H."/>
            <person name="Schijlen E."/>
            <person name="Tajeshwar N."/>
            <person name="Catarino B."/>
            <person name="Hetherington A.J."/>
            <person name="Saltykova A."/>
            <person name="Bonnot C."/>
            <person name="Breuninger H."/>
            <person name="Symeonidi A."/>
            <person name="Radhakrishnan G.V."/>
            <person name="Van Nieuwerburgh F."/>
            <person name="Deforce D."/>
            <person name="Chang C."/>
            <person name="Karol K.G."/>
            <person name="Hedrich R."/>
            <person name="Ulvskov P."/>
            <person name="Glockner G."/>
            <person name="Delwiche C.F."/>
            <person name="Petrasek J."/>
            <person name="Van de Peer Y."/>
            <person name="Friml J."/>
            <person name="Beilby M."/>
            <person name="Dolan L."/>
            <person name="Kohara Y."/>
            <person name="Sugano S."/>
            <person name="Fujiyama A."/>
            <person name="Delaux P.-M."/>
            <person name="Quint M."/>
            <person name="TheiBen G."/>
            <person name="Hagemann M."/>
            <person name="Harholt J."/>
            <person name="Dunand C."/>
            <person name="Zachgo S."/>
            <person name="Langdale J."/>
            <person name="Maumus F."/>
            <person name="Straeten D.V.D."/>
            <person name="Gould S.B."/>
            <person name="Rensing S.A."/>
        </authorList>
    </citation>
    <scope>NUCLEOTIDE SEQUENCE [LARGE SCALE GENOMIC DNA]</scope>
    <source>
        <strain evidence="11 12">S276</strain>
    </source>
</reference>
<feature type="compositionally biased region" description="Basic and acidic residues" evidence="10">
    <location>
        <begin position="801"/>
        <end position="810"/>
    </location>
</feature>
<proteinExistence type="inferred from homology"/>
<dbReference type="InterPro" id="IPR003385">
    <property type="entry name" value="Glyco_hydro_77"/>
</dbReference>
<dbReference type="Pfam" id="PF02446">
    <property type="entry name" value="Glyco_hydro_77"/>
    <property type="match status" value="1"/>
</dbReference>
<evidence type="ECO:0000256" key="2">
    <source>
        <dbReference type="ARBA" id="ARBA00005684"/>
    </source>
</evidence>
<evidence type="ECO:0000313" key="11">
    <source>
        <dbReference type="EMBL" id="GBG80948.1"/>
    </source>
</evidence>
<organism evidence="11 12">
    <name type="scientific">Chara braunii</name>
    <name type="common">Braun's stonewort</name>
    <dbReference type="NCBI Taxonomy" id="69332"/>
    <lineage>
        <taxon>Eukaryota</taxon>
        <taxon>Viridiplantae</taxon>
        <taxon>Streptophyta</taxon>
        <taxon>Charophyceae</taxon>
        <taxon>Charales</taxon>
        <taxon>Characeae</taxon>
        <taxon>Chara</taxon>
    </lineage>
</organism>
<feature type="region of interest" description="Disordered" evidence="10">
    <location>
        <begin position="129"/>
        <end position="153"/>
    </location>
</feature>
<dbReference type="Proteomes" id="UP000265515">
    <property type="component" value="Unassembled WGS sequence"/>
</dbReference>
<dbReference type="Gramene" id="GBG80948">
    <property type="protein sequence ID" value="GBG80948"/>
    <property type="gene ID" value="CBR_g31505"/>
</dbReference>
<evidence type="ECO:0000256" key="4">
    <source>
        <dbReference type="ARBA" id="ARBA00022676"/>
    </source>
</evidence>
<dbReference type="SUPFAM" id="SSF51445">
    <property type="entry name" value="(Trans)glycosidases"/>
    <property type="match status" value="1"/>
</dbReference>
<dbReference type="GO" id="GO:0004134">
    <property type="term" value="F:4-alpha-glucanotransferase activity"/>
    <property type="evidence" value="ECO:0007669"/>
    <property type="project" value="UniProtKB-EC"/>
</dbReference>
<evidence type="ECO:0000313" key="12">
    <source>
        <dbReference type="Proteomes" id="UP000265515"/>
    </source>
</evidence>
<dbReference type="InterPro" id="IPR017853">
    <property type="entry name" value="GH"/>
</dbReference>
<evidence type="ECO:0000256" key="3">
    <source>
        <dbReference type="ARBA" id="ARBA00012560"/>
    </source>
</evidence>
<dbReference type="Gene3D" id="3.20.20.80">
    <property type="entry name" value="Glycosidases"/>
    <property type="match status" value="1"/>
</dbReference>
<dbReference type="NCBIfam" id="NF011080">
    <property type="entry name" value="PRK14508.1-3"/>
    <property type="match status" value="1"/>
</dbReference>
<comment type="caution">
    <text evidence="11">The sequence shown here is derived from an EMBL/GenBank/DDBJ whole genome shotgun (WGS) entry which is preliminary data.</text>
</comment>
<keyword evidence="12" id="KW-1185">Reference proteome</keyword>
<feature type="region of interest" description="Disordered" evidence="10">
    <location>
        <begin position="262"/>
        <end position="283"/>
    </location>
</feature>
<evidence type="ECO:0000256" key="6">
    <source>
        <dbReference type="ARBA" id="ARBA00023277"/>
    </source>
</evidence>
<dbReference type="AlphaFoldDB" id="A0A388LF69"/>
<feature type="region of interest" description="Disordered" evidence="10">
    <location>
        <begin position="799"/>
        <end position="864"/>
    </location>
</feature>
<accession>A0A388LF69</accession>
<gene>
    <name evidence="11" type="ORF">CBR_g31505</name>
</gene>
<comment type="catalytic activity">
    <reaction evidence="1 9">
        <text>Transfers a segment of a (1-&gt;4)-alpha-D-glucan to a new position in an acceptor, which may be glucose or a (1-&gt;4)-alpha-D-glucan.</text>
        <dbReference type="EC" id="2.4.1.25"/>
    </reaction>
</comment>
<dbReference type="OrthoDB" id="6123450at2759"/>
<dbReference type="PANTHER" id="PTHR32438:SF5">
    <property type="entry name" value="4-ALPHA-GLUCANOTRANSFERASE DPE1, CHLOROPLASTIC_AMYLOPLASTIC"/>
    <property type="match status" value="1"/>
</dbReference>
<evidence type="ECO:0000256" key="8">
    <source>
        <dbReference type="ARBA" id="ARBA00031501"/>
    </source>
</evidence>
<evidence type="ECO:0000256" key="1">
    <source>
        <dbReference type="ARBA" id="ARBA00000439"/>
    </source>
</evidence>